<evidence type="ECO:0000313" key="3">
    <source>
        <dbReference type="EMBL" id="OAP56009.1"/>
    </source>
</evidence>
<evidence type="ECO:0000256" key="1">
    <source>
        <dbReference type="SAM" id="MobiDB-lite"/>
    </source>
</evidence>
<proteinExistence type="predicted"/>
<protein>
    <submittedName>
        <fullName evidence="3">Uncharacterized protein</fullName>
    </submittedName>
</protein>
<feature type="compositionally biased region" description="Low complexity" evidence="1">
    <location>
        <begin position="279"/>
        <end position="308"/>
    </location>
</feature>
<dbReference type="Proteomes" id="UP000078343">
    <property type="component" value="Unassembled WGS sequence"/>
</dbReference>
<feature type="chain" id="PRO_5008098322" evidence="2">
    <location>
        <begin position="22"/>
        <end position="338"/>
    </location>
</feature>
<feature type="region of interest" description="Disordered" evidence="1">
    <location>
        <begin position="196"/>
        <end position="308"/>
    </location>
</feature>
<organism evidence="3 4">
    <name type="scientific">Fonsecaea erecta</name>
    <dbReference type="NCBI Taxonomy" id="1367422"/>
    <lineage>
        <taxon>Eukaryota</taxon>
        <taxon>Fungi</taxon>
        <taxon>Dikarya</taxon>
        <taxon>Ascomycota</taxon>
        <taxon>Pezizomycotina</taxon>
        <taxon>Eurotiomycetes</taxon>
        <taxon>Chaetothyriomycetidae</taxon>
        <taxon>Chaetothyriales</taxon>
        <taxon>Herpotrichiellaceae</taxon>
        <taxon>Fonsecaea</taxon>
    </lineage>
</organism>
<feature type="compositionally biased region" description="Low complexity" evidence="1">
    <location>
        <begin position="228"/>
        <end position="257"/>
    </location>
</feature>
<evidence type="ECO:0000256" key="2">
    <source>
        <dbReference type="SAM" id="SignalP"/>
    </source>
</evidence>
<dbReference type="STRING" id="1367422.A0A178Z898"/>
<keyword evidence="4" id="KW-1185">Reference proteome</keyword>
<gene>
    <name evidence="3" type="ORF">AYL99_10161</name>
</gene>
<dbReference type="RefSeq" id="XP_018689376.1">
    <property type="nucleotide sequence ID" value="XM_018841667.1"/>
</dbReference>
<evidence type="ECO:0000313" key="4">
    <source>
        <dbReference type="Proteomes" id="UP000078343"/>
    </source>
</evidence>
<comment type="caution">
    <text evidence="3">The sequence shown here is derived from an EMBL/GenBank/DDBJ whole genome shotgun (WGS) entry which is preliminary data.</text>
</comment>
<feature type="compositionally biased region" description="Polar residues" evidence="1">
    <location>
        <begin position="258"/>
        <end position="278"/>
    </location>
</feature>
<reference evidence="3 4" key="1">
    <citation type="submission" date="2016-04" db="EMBL/GenBank/DDBJ databases">
        <title>Draft genome of Fonsecaea erecta CBS 125763.</title>
        <authorList>
            <person name="Weiss V.A."/>
            <person name="Vicente V.A."/>
            <person name="Raittz R.T."/>
            <person name="Moreno L.F."/>
            <person name="De Souza E.M."/>
            <person name="Pedrosa F.O."/>
            <person name="Steffens M.B."/>
            <person name="Faoro H."/>
            <person name="Tadra-Sfeir M.Z."/>
            <person name="Najafzadeh M.J."/>
            <person name="Felipe M.S."/>
            <person name="Teixeira M."/>
            <person name="Sun J."/>
            <person name="Xi L."/>
            <person name="Gomes R."/>
            <person name="De Azevedo C.M."/>
            <person name="Salgado C.G."/>
            <person name="Da Silva M.B."/>
            <person name="Nascimento M.F."/>
            <person name="Queiroz-Telles F."/>
            <person name="Attili D.S."/>
            <person name="Gorbushina A."/>
        </authorList>
    </citation>
    <scope>NUCLEOTIDE SEQUENCE [LARGE SCALE GENOMIC DNA]</scope>
    <source>
        <strain evidence="3 4">CBS 125763</strain>
    </source>
</reference>
<keyword evidence="2" id="KW-0732">Signal</keyword>
<sequence>MAVATLTLFTLILLTVTNTMASSTTETDIAFSYPGFSLPTSSPVGPASTAASWIPVDSSPYTSTIGPSYYSPSIALSVPSYLPSFASSSDTLCITTLVSALSSTRSSSLPPPVTCPSSIPGAICSEGPQCSNNTTITISITSTSYVTTILNLTLTTSSPGALLTHSASIPVSGESCHCTEPGWENVTSSIVVSTAPTTEQPTGSGLGYPTPVTLPSAGSTTASNSGVTSESIPSSSETTSASSNSNSNSNSESESSSWITLTGPITQSQAPSPTITSHSSAGVTSTTITTHTSPSTSTSTSTTGLPAPTGGARSLEFQFEAIIATCLLGIVWGLVFGL</sequence>
<name>A0A178Z898_9EURO</name>
<accession>A0A178Z898</accession>
<feature type="compositionally biased region" description="Polar residues" evidence="1">
    <location>
        <begin position="216"/>
        <end position="227"/>
    </location>
</feature>
<dbReference type="GeneID" id="30014329"/>
<dbReference type="EMBL" id="LVYI01000010">
    <property type="protein sequence ID" value="OAP56009.1"/>
    <property type="molecule type" value="Genomic_DNA"/>
</dbReference>
<feature type="signal peptide" evidence="2">
    <location>
        <begin position="1"/>
        <end position="21"/>
    </location>
</feature>
<dbReference type="AlphaFoldDB" id="A0A178Z898"/>